<comment type="caution">
    <text evidence="9">The sequence shown here is derived from an EMBL/GenBank/DDBJ whole genome shotgun (WGS) entry which is preliminary data.</text>
</comment>
<dbReference type="PANTHER" id="PTHR40141">
    <property type="entry name" value="3',5'-CYCLIC-AMP PHOSPHODIESTERASE-RELATED"/>
    <property type="match status" value="1"/>
</dbReference>
<evidence type="ECO:0000256" key="6">
    <source>
        <dbReference type="ARBA" id="ARBA00033681"/>
    </source>
</evidence>
<name>A0A9Q1DK69_CONCO</name>
<keyword evidence="5" id="KW-0114">cAMP</keyword>
<evidence type="ECO:0000256" key="7">
    <source>
        <dbReference type="SAM" id="MobiDB-lite"/>
    </source>
</evidence>
<dbReference type="Proteomes" id="UP001152803">
    <property type="component" value="Unassembled WGS sequence"/>
</dbReference>
<sequence length="294" mass="32686">MTFGPKPLLSRCVMQECHLLVGFGESGRPRVSLSEPVSHPAERLEAAPYCRLSLFLRRQEGQKCLPLPQLSIFRSPPQLPDSSPPSSPPPSPPDSPPFVRKPPTRRNQHRRFTLAYPPRAHLCAASGPTWSAFGLLCQTGLLADEPSVWLQFLLAKPLDPQPSVGSRLVLQACAPSSQRRESFLYRSDSDFDLSPKATSRNSSVTSDLHGEDMIVTPFAQVLASLRTVRTNFSALTHLQERSAHRRSSSGSTPPCASRACLVKEPLQKLALETMEELDWCLDQLETLQTSWRWP</sequence>
<dbReference type="AlphaFoldDB" id="A0A9Q1DK69"/>
<evidence type="ECO:0000256" key="5">
    <source>
        <dbReference type="ARBA" id="ARBA00023149"/>
    </source>
</evidence>
<comment type="pathway">
    <text evidence="1">Purine metabolism; 3',5'-cyclic AMP degradation; AMP from 3',5'-cyclic AMP: step 1/1.</text>
</comment>
<feature type="domain" description="Phosphodiesterase 4 upstream conserved regions (UCR)" evidence="8">
    <location>
        <begin position="215"/>
        <end position="290"/>
    </location>
</feature>
<gene>
    <name evidence="9" type="ORF">COCON_G00086470</name>
</gene>
<dbReference type="GO" id="GO:0004115">
    <property type="term" value="F:3',5'-cyclic-AMP phosphodiesterase activity"/>
    <property type="evidence" value="ECO:0007669"/>
    <property type="project" value="UniProtKB-EC"/>
</dbReference>
<dbReference type="EMBL" id="JAFJMO010000006">
    <property type="protein sequence ID" value="KAJ8274022.1"/>
    <property type="molecule type" value="Genomic_DNA"/>
</dbReference>
<comment type="similarity">
    <text evidence="2">Belongs to the cyclic nucleotide phosphodiesterase family. PDE4 subfamily.</text>
</comment>
<dbReference type="Pfam" id="PF18100">
    <property type="entry name" value="PDE4_UCR"/>
    <property type="match status" value="1"/>
</dbReference>
<evidence type="ECO:0000313" key="10">
    <source>
        <dbReference type="Proteomes" id="UP001152803"/>
    </source>
</evidence>
<dbReference type="EC" id="3.1.4.53" evidence="3"/>
<proteinExistence type="inferred from homology"/>
<reference evidence="9" key="1">
    <citation type="journal article" date="2023" name="Science">
        <title>Genome structures resolve the early diversification of teleost fishes.</title>
        <authorList>
            <person name="Parey E."/>
            <person name="Louis A."/>
            <person name="Montfort J."/>
            <person name="Bouchez O."/>
            <person name="Roques C."/>
            <person name="Iampietro C."/>
            <person name="Lluch J."/>
            <person name="Castinel A."/>
            <person name="Donnadieu C."/>
            <person name="Desvignes T."/>
            <person name="Floi Bucao C."/>
            <person name="Jouanno E."/>
            <person name="Wen M."/>
            <person name="Mejri S."/>
            <person name="Dirks R."/>
            <person name="Jansen H."/>
            <person name="Henkel C."/>
            <person name="Chen W.J."/>
            <person name="Zahm M."/>
            <person name="Cabau C."/>
            <person name="Klopp C."/>
            <person name="Thompson A.W."/>
            <person name="Robinson-Rechavi M."/>
            <person name="Braasch I."/>
            <person name="Lecointre G."/>
            <person name="Bobe J."/>
            <person name="Postlethwait J.H."/>
            <person name="Berthelot C."/>
            <person name="Roest Crollius H."/>
            <person name="Guiguen Y."/>
        </authorList>
    </citation>
    <scope>NUCLEOTIDE SEQUENCE</scope>
    <source>
        <strain evidence="9">Concon-B</strain>
    </source>
</reference>
<evidence type="ECO:0000256" key="3">
    <source>
        <dbReference type="ARBA" id="ARBA00012276"/>
    </source>
</evidence>
<evidence type="ECO:0000256" key="2">
    <source>
        <dbReference type="ARBA" id="ARBA00009517"/>
    </source>
</evidence>
<comment type="catalytic activity">
    <reaction evidence="6">
        <text>3',5'-cyclic AMP + H2O = AMP + H(+)</text>
        <dbReference type="Rhea" id="RHEA:25277"/>
        <dbReference type="ChEBI" id="CHEBI:15377"/>
        <dbReference type="ChEBI" id="CHEBI:15378"/>
        <dbReference type="ChEBI" id="CHEBI:58165"/>
        <dbReference type="ChEBI" id="CHEBI:456215"/>
        <dbReference type="EC" id="3.1.4.53"/>
    </reaction>
    <physiologicalReaction direction="left-to-right" evidence="6">
        <dbReference type="Rhea" id="RHEA:25278"/>
    </physiologicalReaction>
</comment>
<keyword evidence="4" id="KW-0378">Hydrolase</keyword>
<dbReference type="InterPro" id="IPR040844">
    <property type="entry name" value="PDE4_UCR"/>
</dbReference>
<evidence type="ECO:0000313" key="9">
    <source>
        <dbReference type="EMBL" id="KAJ8274022.1"/>
    </source>
</evidence>
<organism evidence="9 10">
    <name type="scientific">Conger conger</name>
    <name type="common">Conger eel</name>
    <name type="synonym">Muraena conger</name>
    <dbReference type="NCBI Taxonomy" id="82655"/>
    <lineage>
        <taxon>Eukaryota</taxon>
        <taxon>Metazoa</taxon>
        <taxon>Chordata</taxon>
        <taxon>Craniata</taxon>
        <taxon>Vertebrata</taxon>
        <taxon>Euteleostomi</taxon>
        <taxon>Actinopterygii</taxon>
        <taxon>Neopterygii</taxon>
        <taxon>Teleostei</taxon>
        <taxon>Anguilliformes</taxon>
        <taxon>Congridae</taxon>
        <taxon>Conger</taxon>
    </lineage>
</organism>
<dbReference type="OrthoDB" id="6111453at2759"/>
<accession>A0A9Q1DK69</accession>
<dbReference type="PANTHER" id="PTHR40141:SF2">
    <property type="entry name" value="3',5'-CYCLIC-AMP PHOSPHODIESTERASE"/>
    <property type="match status" value="1"/>
</dbReference>
<evidence type="ECO:0000256" key="1">
    <source>
        <dbReference type="ARBA" id="ARBA00004703"/>
    </source>
</evidence>
<feature type="region of interest" description="Disordered" evidence="7">
    <location>
        <begin position="75"/>
        <end position="107"/>
    </location>
</feature>
<evidence type="ECO:0000256" key="4">
    <source>
        <dbReference type="ARBA" id="ARBA00022801"/>
    </source>
</evidence>
<keyword evidence="10" id="KW-1185">Reference proteome</keyword>
<feature type="compositionally biased region" description="Pro residues" evidence="7">
    <location>
        <begin position="77"/>
        <end position="100"/>
    </location>
</feature>
<protein>
    <recommendedName>
        <fullName evidence="3">3',5'-cyclic-AMP phosphodiesterase</fullName>
        <ecNumber evidence="3">3.1.4.53</ecNumber>
    </recommendedName>
</protein>
<evidence type="ECO:0000259" key="8">
    <source>
        <dbReference type="Pfam" id="PF18100"/>
    </source>
</evidence>